<dbReference type="CDD" id="cd04881">
    <property type="entry name" value="ACT_HSDH-Hom"/>
    <property type="match status" value="1"/>
</dbReference>
<evidence type="ECO:0000256" key="1">
    <source>
        <dbReference type="ARBA" id="ARBA00001920"/>
    </source>
</evidence>
<dbReference type="InterPro" id="IPR002912">
    <property type="entry name" value="ACT_dom"/>
</dbReference>
<evidence type="ECO:0000256" key="17">
    <source>
        <dbReference type="PIRSR" id="PIRSR000098-2"/>
    </source>
</evidence>
<evidence type="ECO:0000256" key="8">
    <source>
        <dbReference type="ARBA" id="ARBA00022697"/>
    </source>
</evidence>
<keyword evidence="7 18" id="KW-0028">Amino-acid biosynthesis</keyword>
<evidence type="ECO:0000313" key="21">
    <source>
        <dbReference type="EMBL" id="MBC5652339.1"/>
    </source>
</evidence>
<evidence type="ECO:0000256" key="11">
    <source>
        <dbReference type="ARBA" id="ARBA00023002"/>
    </source>
</evidence>
<evidence type="ECO:0000259" key="20">
    <source>
        <dbReference type="PROSITE" id="PS51671"/>
    </source>
</evidence>
<dbReference type="PIRSF" id="PIRSF000098">
    <property type="entry name" value="Homoser_dehydrog"/>
    <property type="match status" value="1"/>
</dbReference>
<evidence type="ECO:0000256" key="9">
    <source>
        <dbReference type="ARBA" id="ARBA00022723"/>
    </source>
</evidence>
<evidence type="ECO:0000256" key="16">
    <source>
        <dbReference type="PIRSR" id="PIRSR000098-1"/>
    </source>
</evidence>
<dbReference type="FunFam" id="3.30.360.10:FF:000005">
    <property type="entry name" value="Homoserine dehydrogenase"/>
    <property type="match status" value="1"/>
</dbReference>
<keyword evidence="22" id="KW-1185">Reference proteome</keyword>
<evidence type="ECO:0000256" key="2">
    <source>
        <dbReference type="ARBA" id="ARBA00005056"/>
    </source>
</evidence>
<accession>A0A8I0DQ66</accession>
<keyword evidence="14 18" id="KW-0486">Methionine biosynthesis</keyword>
<comment type="catalytic activity">
    <reaction evidence="15">
        <text>L-homoserine + NADP(+) = L-aspartate 4-semialdehyde + NADPH + H(+)</text>
        <dbReference type="Rhea" id="RHEA:15761"/>
        <dbReference type="ChEBI" id="CHEBI:15378"/>
        <dbReference type="ChEBI" id="CHEBI:57476"/>
        <dbReference type="ChEBI" id="CHEBI:57783"/>
        <dbReference type="ChEBI" id="CHEBI:58349"/>
        <dbReference type="ChEBI" id="CHEBI:537519"/>
        <dbReference type="EC" id="1.1.1.3"/>
    </reaction>
    <physiologicalReaction direction="right-to-left" evidence="15">
        <dbReference type="Rhea" id="RHEA:15763"/>
    </physiologicalReaction>
</comment>
<dbReference type="InterPro" id="IPR019811">
    <property type="entry name" value="HDH_CS"/>
</dbReference>
<evidence type="ECO:0000256" key="5">
    <source>
        <dbReference type="ARBA" id="ARBA00013213"/>
    </source>
</evidence>
<dbReference type="EMBL" id="JACOOT010000035">
    <property type="protein sequence ID" value="MBC5652339.1"/>
    <property type="molecule type" value="Genomic_DNA"/>
</dbReference>
<dbReference type="Pfam" id="PF01842">
    <property type="entry name" value="ACT"/>
    <property type="match status" value="1"/>
</dbReference>
<evidence type="ECO:0000256" key="7">
    <source>
        <dbReference type="ARBA" id="ARBA00022605"/>
    </source>
</evidence>
<keyword evidence="8 18" id="KW-0791">Threonine biosynthesis</keyword>
<evidence type="ECO:0000256" key="15">
    <source>
        <dbReference type="ARBA" id="ARBA00048841"/>
    </source>
</evidence>
<dbReference type="PROSITE" id="PS01042">
    <property type="entry name" value="HOMOSER_DHGENASE"/>
    <property type="match status" value="1"/>
</dbReference>
<dbReference type="Gene3D" id="3.40.50.720">
    <property type="entry name" value="NAD(P)-binding Rossmann-like Domain"/>
    <property type="match status" value="1"/>
</dbReference>
<dbReference type="UniPathway" id="UPA00051">
    <property type="reaction ID" value="UER00465"/>
</dbReference>
<dbReference type="InterPro" id="IPR045865">
    <property type="entry name" value="ACT-like_dom_sf"/>
</dbReference>
<comment type="similarity">
    <text evidence="4 19">Belongs to the homoserine dehydrogenase family.</text>
</comment>
<dbReference type="InterPro" id="IPR005106">
    <property type="entry name" value="Asp/hSer_DH_NAD-bd"/>
</dbReference>
<evidence type="ECO:0000256" key="13">
    <source>
        <dbReference type="ARBA" id="ARBA00023053"/>
    </source>
</evidence>
<evidence type="ECO:0000313" key="22">
    <source>
        <dbReference type="Proteomes" id="UP000652847"/>
    </source>
</evidence>
<evidence type="ECO:0000256" key="4">
    <source>
        <dbReference type="ARBA" id="ARBA00006753"/>
    </source>
</evidence>
<dbReference type="GO" id="GO:0050661">
    <property type="term" value="F:NADP binding"/>
    <property type="evidence" value="ECO:0007669"/>
    <property type="project" value="InterPro"/>
</dbReference>
<dbReference type="AlphaFoldDB" id="A0A8I0DQ66"/>
<keyword evidence="12" id="KW-0520">NAD</keyword>
<sequence>MEEKVINAALLGLGTVGTGVYKVLKGQEEEMTTKIGCKVKIRKILVRNLEKAAAKVDDPAMLTNSWEEIKQDPSIDIVIELIGGIEPARTYILDALHAGKHVVTANKDLIAVHGKELLDAAKASHVDLLFEAAVAGGIPIIRPLKQCLAGNHMSEVMGIVNGTTNFILTKMSQDNMEFKDALALATKLGYAEADPTADIDGLDAGRKVAILASVAFNSRVVFDDVYIEGITKISAKDIRYAKEMGCAIKLLGVARNTDTGVEAYVCPMLIPNDHPLATVNDSYNAVFVHGDAVEDAMFFGRGAGELPTASAVVGDIFDIVRNIVANCCGRIGCTCYKQLPVKRMEDTYNRYFLRLHVEDRCGVLAEMTEVFAKYHVSIAQIIQRDSQSQDDHLAEVVVITAKVREGDFKTAVQELSNKSSVKRISKTIRVYGK</sequence>
<evidence type="ECO:0000256" key="10">
    <source>
        <dbReference type="ARBA" id="ARBA00022857"/>
    </source>
</evidence>
<dbReference type="GO" id="GO:0009088">
    <property type="term" value="P:threonine biosynthetic process"/>
    <property type="evidence" value="ECO:0007669"/>
    <property type="project" value="UniProtKB-UniPathway"/>
</dbReference>
<keyword evidence="10 17" id="KW-0521">NADP</keyword>
<keyword evidence="13" id="KW-0915">Sodium</keyword>
<evidence type="ECO:0000256" key="6">
    <source>
        <dbReference type="ARBA" id="ARBA00013376"/>
    </source>
</evidence>
<comment type="pathway">
    <text evidence="3 18">Amino-acid biosynthesis; L-methionine biosynthesis via de novo pathway; L-homoserine from L-aspartate: step 3/3.</text>
</comment>
<evidence type="ECO:0000256" key="14">
    <source>
        <dbReference type="ARBA" id="ARBA00023167"/>
    </source>
</evidence>
<dbReference type="GO" id="GO:0009086">
    <property type="term" value="P:methionine biosynthetic process"/>
    <property type="evidence" value="ECO:0007669"/>
    <property type="project" value="UniProtKB-KW"/>
</dbReference>
<dbReference type="SUPFAM" id="SSF51735">
    <property type="entry name" value="NAD(P)-binding Rossmann-fold domains"/>
    <property type="match status" value="1"/>
</dbReference>
<comment type="cofactor">
    <cofactor evidence="1">
        <name>a metal cation</name>
        <dbReference type="ChEBI" id="CHEBI:25213"/>
    </cofactor>
</comment>
<dbReference type="SUPFAM" id="SSF55347">
    <property type="entry name" value="Glyceraldehyde-3-phosphate dehydrogenase-like, C-terminal domain"/>
    <property type="match status" value="1"/>
</dbReference>
<evidence type="ECO:0000256" key="19">
    <source>
        <dbReference type="RuleBase" id="RU004171"/>
    </source>
</evidence>
<evidence type="ECO:0000256" key="3">
    <source>
        <dbReference type="ARBA" id="ARBA00005062"/>
    </source>
</evidence>
<dbReference type="RefSeq" id="WP_117851637.1">
    <property type="nucleotide sequence ID" value="NZ_JACOOT010000035.1"/>
</dbReference>
<feature type="binding site" evidence="17">
    <location>
        <position position="192"/>
    </location>
    <ligand>
        <name>L-homoserine</name>
        <dbReference type="ChEBI" id="CHEBI:57476"/>
    </ligand>
</feature>
<comment type="caution">
    <text evidence="21">The sequence shown here is derived from an EMBL/GenBank/DDBJ whole genome shotgun (WGS) entry which is preliminary data.</text>
</comment>
<dbReference type="Pfam" id="PF00742">
    <property type="entry name" value="Homoserine_dh"/>
    <property type="match status" value="1"/>
</dbReference>
<feature type="binding site" evidence="17">
    <location>
        <begin position="11"/>
        <end position="18"/>
    </location>
    <ligand>
        <name>NADP(+)</name>
        <dbReference type="ChEBI" id="CHEBI:58349"/>
    </ligand>
</feature>
<protein>
    <recommendedName>
        <fullName evidence="6 18">Homoserine dehydrogenase</fullName>
        <ecNumber evidence="5 18">1.1.1.3</ecNumber>
    </recommendedName>
</protein>
<proteinExistence type="inferred from homology"/>
<name>A0A8I0DQ66_9FIRM</name>
<dbReference type="InterPro" id="IPR016204">
    <property type="entry name" value="HDH"/>
</dbReference>
<dbReference type="SUPFAM" id="SSF55021">
    <property type="entry name" value="ACT-like"/>
    <property type="match status" value="1"/>
</dbReference>
<dbReference type="FunFam" id="3.40.50.720:FF:000062">
    <property type="entry name" value="Homoserine dehydrogenase"/>
    <property type="match status" value="1"/>
</dbReference>
<dbReference type="UniPathway" id="UPA00050">
    <property type="reaction ID" value="UER00063"/>
</dbReference>
<reference evidence="21 22" key="1">
    <citation type="submission" date="2020-08" db="EMBL/GenBank/DDBJ databases">
        <title>Genome public.</title>
        <authorList>
            <person name="Liu C."/>
            <person name="Sun Q."/>
        </authorList>
    </citation>
    <scope>NUCLEOTIDE SEQUENCE [LARGE SCALE GENOMIC DNA]</scope>
    <source>
        <strain evidence="21 22">BX17</strain>
    </source>
</reference>
<dbReference type="PROSITE" id="PS51671">
    <property type="entry name" value="ACT"/>
    <property type="match status" value="1"/>
</dbReference>
<dbReference type="NCBIfam" id="NF004976">
    <property type="entry name" value="PRK06349.1"/>
    <property type="match status" value="1"/>
</dbReference>
<feature type="domain" description="ACT" evidence="20">
    <location>
        <begin position="352"/>
        <end position="429"/>
    </location>
</feature>
<dbReference type="PANTHER" id="PTHR43331">
    <property type="entry name" value="HOMOSERINE DEHYDROGENASE"/>
    <property type="match status" value="1"/>
</dbReference>
<evidence type="ECO:0000256" key="18">
    <source>
        <dbReference type="RuleBase" id="RU000579"/>
    </source>
</evidence>
<comment type="pathway">
    <text evidence="2 18">Amino-acid biosynthesis; L-threonine biosynthesis; L-threonine from L-aspartate: step 3/5.</text>
</comment>
<feature type="binding site" evidence="17">
    <location>
        <position position="107"/>
    </location>
    <ligand>
        <name>NADPH</name>
        <dbReference type="ChEBI" id="CHEBI:57783"/>
    </ligand>
</feature>
<keyword evidence="11 18" id="KW-0560">Oxidoreductase</keyword>
<dbReference type="InterPro" id="IPR036291">
    <property type="entry name" value="NAD(P)-bd_dom_sf"/>
</dbReference>
<dbReference type="Gene3D" id="3.30.70.260">
    <property type="match status" value="1"/>
</dbReference>
<organism evidence="21 22">
    <name type="scientific">Blautia segnis</name>
    <dbReference type="NCBI Taxonomy" id="2763030"/>
    <lineage>
        <taxon>Bacteria</taxon>
        <taxon>Bacillati</taxon>
        <taxon>Bacillota</taxon>
        <taxon>Clostridia</taxon>
        <taxon>Lachnospirales</taxon>
        <taxon>Lachnospiraceae</taxon>
        <taxon>Blautia</taxon>
    </lineage>
</organism>
<dbReference type="InterPro" id="IPR001342">
    <property type="entry name" value="HDH_cat"/>
</dbReference>
<dbReference type="GO" id="GO:0046872">
    <property type="term" value="F:metal ion binding"/>
    <property type="evidence" value="ECO:0007669"/>
    <property type="project" value="UniProtKB-KW"/>
</dbReference>
<dbReference type="Gene3D" id="3.30.360.10">
    <property type="entry name" value="Dihydrodipicolinate Reductase, domain 2"/>
    <property type="match status" value="1"/>
</dbReference>
<feature type="active site" description="Proton donor" evidence="16">
    <location>
        <position position="207"/>
    </location>
</feature>
<dbReference type="GO" id="GO:0004412">
    <property type="term" value="F:homoserine dehydrogenase activity"/>
    <property type="evidence" value="ECO:0007669"/>
    <property type="project" value="UniProtKB-EC"/>
</dbReference>
<dbReference type="PANTHER" id="PTHR43331:SF1">
    <property type="entry name" value="HOMOSERINE DEHYDROGENASE"/>
    <property type="match status" value="1"/>
</dbReference>
<dbReference type="Proteomes" id="UP000652847">
    <property type="component" value="Unassembled WGS sequence"/>
</dbReference>
<dbReference type="EC" id="1.1.1.3" evidence="5 18"/>
<keyword evidence="9" id="KW-0479">Metal-binding</keyword>
<dbReference type="Pfam" id="PF03447">
    <property type="entry name" value="NAD_binding_3"/>
    <property type="match status" value="1"/>
</dbReference>
<gene>
    <name evidence="21" type="ORF">H8S54_14825</name>
</gene>
<evidence type="ECO:0000256" key="12">
    <source>
        <dbReference type="ARBA" id="ARBA00023027"/>
    </source>
</evidence>